<organism evidence="1 2">
    <name type="scientific">Oryzomicrobium terrae</name>
    <dbReference type="NCBI Taxonomy" id="1735038"/>
    <lineage>
        <taxon>Bacteria</taxon>
        <taxon>Pseudomonadati</taxon>
        <taxon>Pseudomonadota</taxon>
        <taxon>Betaproteobacteria</taxon>
        <taxon>Rhodocyclales</taxon>
        <taxon>Rhodocyclaceae</taxon>
        <taxon>Oryzomicrobium</taxon>
    </lineage>
</organism>
<dbReference type="EMBL" id="CP022579">
    <property type="protein sequence ID" value="QEL64785.1"/>
    <property type="molecule type" value="Genomic_DNA"/>
</dbReference>
<reference evidence="1 2" key="1">
    <citation type="submission" date="2017-07" db="EMBL/GenBank/DDBJ databases">
        <title>Complete genome sequence of Oryzomicrobium terrae TPP412.</title>
        <authorList>
            <person name="Chiu L.-W."/>
            <person name="Lo K.-J."/>
            <person name="Tsai Y.-M."/>
            <person name="Lin S.-S."/>
            <person name="Kuo C.-H."/>
            <person name="Liu C.-T."/>
        </authorList>
    </citation>
    <scope>NUCLEOTIDE SEQUENCE [LARGE SCALE GENOMIC DNA]</scope>
    <source>
        <strain evidence="1 2">TPP412</strain>
    </source>
</reference>
<keyword evidence="2" id="KW-1185">Reference proteome</keyword>
<gene>
    <name evidence="1" type="ORF">OTERR_13090</name>
</gene>
<sequence length="306" mass="34754">MLLAMETPPSAADPLFWADFVELHALVHPDHCYSRGDLSTLLRRNRDTAINRTADEETRWRDIAIFAATRSSEFGAAYPYRVSDDGDTLELIADLTAENEAYLKLLLASLMRHAPRNRRAELGRFFEQACHLVFCKLMPTGSTVYPTWASGGEAAHYQGTLFEKMTKLASDIRCTANFKERDFKANDTGDGGIDIVAWHPMADVRDGMPMAFAQCGCSKEDWSFKHLEASPSKHFRHFPVMHRWATYYFMPLDLRHADGDWAYKSDIGEAIIVDRLRLLRLSTQYDLLDDFPELPLLDDIRALAAA</sequence>
<evidence type="ECO:0000313" key="1">
    <source>
        <dbReference type="EMBL" id="QEL64785.1"/>
    </source>
</evidence>
<name>A0A5C1E837_9RHOO</name>
<dbReference type="Proteomes" id="UP000323671">
    <property type="component" value="Chromosome"/>
</dbReference>
<protein>
    <submittedName>
        <fullName evidence="1">Uncharacterized protein</fullName>
    </submittedName>
</protein>
<evidence type="ECO:0000313" key="2">
    <source>
        <dbReference type="Proteomes" id="UP000323671"/>
    </source>
</evidence>
<proteinExistence type="predicted"/>
<dbReference type="RefSeq" id="WP_149425228.1">
    <property type="nucleotide sequence ID" value="NZ_CP022579.1"/>
</dbReference>
<dbReference type="KEGG" id="otr:OTERR_13090"/>
<dbReference type="AlphaFoldDB" id="A0A5C1E837"/>
<accession>A0A5C1E837</accession>